<proteinExistence type="predicted"/>
<accession>A0ABY1ZKN5</accession>
<dbReference type="InterPro" id="IPR029041">
    <property type="entry name" value="FAD-linked_oxidoreductase-like"/>
</dbReference>
<name>A0ABY1ZKN5_9GAMM</name>
<keyword evidence="3" id="KW-1185">Reference proteome</keyword>
<dbReference type="EMBL" id="SJDL01000012">
    <property type="protein sequence ID" value="TBW56177.1"/>
    <property type="molecule type" value="Genomic_DNA"/>
</dbReference>
<evidence type="ECO:0000313" key="2">
    <source>
        <dbReference type="EMBL" id="TBW56177.1"/>
    </source>
</evidence>
<protein>
    <submittedName>
        <fullName evidence="2">Methylenetetrahydrofolate reductase</fullName>
    </submittedName>
</protein>
<comment type="caution">
    <text evidence="2">The sequence shown here is derived from an EMBL/GenBank/DDBJ whole genome shotgun (WGS) entry which is preliminary data.</text>
</comment>
<dbReference type="Proteomes" id="UP000313645">
    <property type="component" value="Unassembled WGS sequence"/>
</dbReference>
<keyword evidence="1" id="KW-0560">Oxidoreductase</keyword>
<dbReference type="SUPFAM" id="SSF51730">
    <property type="entry name" value="FAD-linked oxidoreductase"/>
    <property type="match status" value="1"/>
</dbReference>
<organism evidence="2 3">
    <name type="scientific">Marinobacter halodurans</name>
    <dbReference type="NCBI Taxonomy" id="2528979"/>
    <lineage>
        <taxon>Bacteria</taxon>
        <taxon>Pseudomonadati</taxon>
        <taxon>Pseudomonadota</taxon>
        <taxon>Gammaproteobacteria</taxon>
        <taxon>Pseudomonadales</taxon>
        <taxon>Marinobacteraceae</taxon>
        <taxon>Marinobacter</taxon>
    </lineage>
</organism>
<dbReference type="RefSeq" id="WP_131481357.1">
    <property type="nucleotide sequence ID" value="NZ_SJDL01000012.1"/>
</dbReference>
<evidence type="ECO:0000313" key="3">
    <source>
        <dbReference type="Proteomes" id="UP000313645"/>
    </source>
</evidence>
<sequence length="305" mass="33447">MQLVHEQMTDPSVDNACDEELDSLARSASMELTPRQILGTDDLNRWLAPGTAVYVPFLPKADYDDTVKACSQLRATGLDPVPHFPARAIASQEQGREWLERLGAAGVDKLMLIAGDNDRPAGPFKDTLALLESGLLTRYPFALGVAGHPEGHPSADHPSLMQALQIKRDYAAETRTRMWVTTQFAFEAGSFTDWLHTAGDHLAPLPVYFGIAGPTKLRTLMAYAAQCGVGVSARALMRHPETTRLLRSWTPDGLVEALAQYRVAHPLTLFRGIHLFPFGGLKRTSQWLEDLSNESPDCAASRSSI</sequence>
<evidence type="ECO:0000256" key="1">
    <source>
        <dbReference type="ARBA" id="ARBA00023002"/>
    </source>
</evidence>
<gene>
    <name evidence="2" type="ORF">EZI54_09520</name>
</gene>
<dbReference type="Gene3D" id="3.20.20.220">
    <property type="match status" value="1"/>
</dbReference>
<reference evidence="2 3" key="1">
    <citation type="submission" date="2019-02" db="EMBL/GenBank/DDBJ databases">
        <title>Marinobacter halodurans sp. nov., a marine bacterium isolated from sea tidal flat.</title>
        <authorList>
            <person name="Yoo Y."/>
            <person name="Lee D.W."/>
            <person name="Kim B.S."/>
            <person name="Kim J.-J."/>
        </authorList>
    </citation>
    <scope>NUCLEOTIDE SEQUENCE [LARGE SCALE GENOMIC DNA]</scope>
    <source>
        <strain evidence="2 3">YJ-S3-2</strain>
    </source>
</reference>